<dbReference type="EMBL" id="CP049887">
    <property type="protein sequence ID" value="QIL48353.1"/>
    <property type="molecule type" value="Genomic_DNA"/>
</dbReference>
<sequence length="72" mass="8209">MKRIGKIININQEQNDVTILIKSNNQTVHYPLNSVNFTPMVDDVVEIIEDGENVIIGSYKEDILEVQPGKKR</sequence>
<name>A0A6G8ATV5_9ENTE</name>
<dbReference type="Proteomes" id="UP000501747">
    <property type="component" value="Chromosome"/>
</dbReference>
<accession>A0A6G8ATV5</accession>
<protein>
    <submittedName>
        <fullName evidence="1">Uncharacterized protein</fullName>
    </submittedName>
</protein>
<reference evidence="1 2" key="1">
    <citation type="submission" date="2020-03" db="EMBL/GenBank/DDBJ databases">
        <title>Vagococcus sp. nov., isolated from beetles.</title>
        <authorList>
            <person name="Hyun D.-W."/>
            <person name="Bae J.-W."/>
        </authorList>
    </citation>
    <scope>NUCLEOTIDE SEQUENCE [LARGE SCALE GENOMIC DNA]</scope>
    <source>
        <strain evidence="1 2">HDW17B</strain>
    </source>
</reference>
<evidence type="ECO:0000313" key="1">
    <source>
        <dbReference type="EMBL" id="QIL48353.1"/>
    </source>
</evidence>
<proteinExistence type="predicted"/>
<evidence type="ECO:0000313" key="2">
    <source>
        <dbReference type="Proteomes" id="UP000501747"/>
    </source>
</evidence>
<gene>
    <name evidence="1" type="ORF">G7082_07525</name>
</gene>
<dbReference type="AlphaFoldDB" id="A0A6G8ATV5"/>
<dbReference type="KEGG" id="vhy:G7082_07525"/>
<organism evidence="1 2">
    <name type="scientific">Vagococcus hydrophili</name>
    <dbReference type="NCBI Taxonomy" id="2714947"/>
    <lineage>
        <taxon>Bacteria</taxon>
        <taxon>Bacillati</taxon>
        <taxon>Bacillota</taxon>
        <taxon>Bacilli</taxon>
        <taxon>Lactobacillales</taxon>
        <taxon>Enterococcaceae</taxon>
        <taxon>Vagococcus</taxon>
    </lineage>
</organism>
<keyword evidence="2" id="KW-1185">Reference proteome</keyword>
<dbReference type="RefSeq" id="WP_166034500.1">
    <property type="nucleotide sequence ID" value="NZ_CP049887.1"/>
</dbReference>